<dbReference type="Proteomes" id="UP000595278">
    <property type="component" value="Chromosome"/>
</dbReference>
<keyword evidence="12 15" id="KW-0472">Membrane</keyword>
<protein>
    <recommendedName>
        <fullName evidence="5">Probable alginate O-acetylase AlgJ</fullName>
    </recommendedName>
    <alternativeName>
        <fullName evidence="14">Alginate biosynthesis protein AlgJ</fullName>
    </alternativeName>
</protein>
<keyword evidence="15" id="KW-1133">Transmembrane helix</keyword>
<keyword evidence="8" id="KW-0808">Transferase</keyword>
<name>A0A974ND79_9GAMM</name>
<dbReference type="SUPFAM" id="SSF52266">
    <property type="entry name" value="SGNH hydrolase"/>
    <property type="match status" value="1"/>
</dbReference>
<dbReference type="Pfam" id="PF16822">
    <property type="entry name" value="ALGX"/>
    <property type="match status" value="1"/>
</dbReference>
<evidence type="ECO:0000256" key="3">
    <source>
        <dbReference type="ARBA" id="ARBA00005182"/>
    </source>
</evidence>
<evidence type="ECO:0000313" key="18">
    <source>
        <dbReference type="Proteomes" id="UP000595278"/>
    </source>
</evidence>
<organism evidence="17 18">
    <name type="scientific">Entomomonas asaccharolytica</name>
    <dbReference type="NCBI Taxonomy" id="2785331"/>
    <lineage>
        <taxon>Bacteria</taxon>
        <taxon>Pseudomonadati</taxon>
        <taxon>Pseudomonadota</taxon>
        <taxon>Gammaproteobacteria</taxon>
        <taxon>Pseudomonadales</taxon>
        <taxon>Pseudomonadaceae</taxon>
        <taxon>Entomomonas</taxon>
    </lineage>
</organism>
<evidence type="ECO:0000256" key="13">
    <source>
        <dbReference type="ARBA" id="ARBA00023315"/>
    </source>
</evidence>
<comment type="pathway">
    <text evidence="3">Glycan biosynthesis; alginate biosynthesis.</text>
</comment>
<dbReference type="AlphaFoldDB" id="A0A974ND79"/>
<proteinExistence type="inferred from homology"/>
<sequence>MFPTTQSSSKLNGILFIILIVGMFIYSIPSIFKFSETETDNWSLFMDGKLLRKYETFYDKQFFAREPSVKLWADIRYLVFNEGTSGVILGKDAWLFTNQEYLVVNDLSAQLDKQYQQIKEIDEQLKQRGQKLIILPIPMKVDIEHNHTSREPKAVVLNLYDAFIEQLNEAGIASVDIRPSFQQQQNDAVFIRNDTHWTPEGASLAAKQIAQQYPKLKHDTLFNTNKVSEKEHKGDLMNYMQFHLSIARQNYQPVNLPIFETTQTNQEISDNALFGDEKYPIALVGTSYSKMDDWNFVGFVKQELQTDILSHALEANGPFEAMAEFLKQPDFNDPTIHTVIWEFPVRTLLVQSFRNNKKGTENQVKHF</sequence>
<comment type="similarity">
    <text evidence="4">Belongs to the AlgJ family.</text>
</comment>
<evidence type="ECO:0000256" key="4">
    <source>
        <dbReference type="ARBA" id="ARBA00006038"/>
    </source>
</evidence>
<evidence type="ECO:0000256" key="10">
    <source>
        <dbReference type="ARBA" id="ARBA00022764"/>
    </source>
</evidence>
<gene>
    <name evidence="17" type="ORF">JHT90_07900</name>
</gene>
<evidence type="ECO:0000259" key="16">
    <source>
        <dbReference type="Pfam" id="PF16822"/>
    </source>
</evidence>
<evidence type="ECO:0000256" key="1">
    <source>
        <dbReference type="ARBA" id="ARBA00004418"/>
    </source>
</evidence>
<reference evidence="17 18" key="1">
    <citation type="submission" date="2021-01" db="EMBL/GenBank/DDBJ databases">
        <title>Entomomonas sp. F2A isolated from a house cricket (Acheta domesticus).</title>
        <authorList>
            <person name="Spergser J."/>
            <person name="Busse H.-J."/>
        </authorList>
    </citation>
    <scope>NUCLEOTIDE SEQUENCE [LARGE SCALE GENOMIC DNA]</scope>
    <source>
        <strain evidence="17 18">F2A</strain>
    </source>
</reference>
<accession>A0A974ND79</accession>
<comment type="subcellular location">
    <subcellularLocation>
        <location evidence="2">Cell inner membrane</location>
        <topology evidence="2">Peripheral membrane protein</topology>
        <orientation evidence="2">Periplasmic side</orientation>
    </subcellularLocation>
    <subcellularLocation>
        <location evidence="1">Periplasm</location>
    </subcellularLocation>
</comment>
<evidence type="ECO:0000256" key="11">
    <source>
        <dbReference type="ARBA" id="ARBA00022841"/>
    </source>
</evidence>
<dbReference type="GO" id="GO:0005886">
    <property type="term" value="C:plasma membrane"/>
    <property type="evidence" value="ECO:0007669"/>
    <property type="project" value="UniProtKB-SubCell"/>
</dbReference>
<dbReference type="InterPro" id="IPR031811">
    <property type="entry name" value="ALGX/ALGJ_SGNH-like"/>
</dbReference>
<evidence type="ECO:0000256" key="7">
    <source>
        <dbReference type="ARBA" id="ARBA00022519"/>
    </source>
</evidence>
<keyword evidence="7" id="KW-0997">Cell inner membrane</keyword>
<dbReference type="GO" id="GO:0042597">
    <property type="term" value="C:periplasmic space"/>
    <property type="evidence" value="ECO:0007669"/>
    <property type="project" value="UniProtKB-SubCell"/>
</dbReference>
<feature type="transmembrane region" description="Helical" evidence="15">
    <location>
        <begin position="12"/>
        <end position="32"/>
    </location>
</feature>
<feature type="domain" description="AlgX/AlgJ SGNH hydrolase-like" evidence="16">
    <location>
        <begin position="87"/>
        <end position="344"/>
    </location>
</feature>
<dbReference type="KEGG" id="eaz:JHT90_07900"/>
<keyword evidence="9" id="KW-0732">Signal</keyword>
<dbReference type="GO" id="GO:0042121">
    <property type="term" value="P:alginic acid biosynthetic process"/>
    <property type="evidence" value="ECO:0007669"/>
    <property type="project" value="UniProtKB-KW"/>
</dbReference>
<evidence type="ECO:0000256" key="2">
    <source>
        <dbReference type="ARBA" id="ARBA00004587"/>
    </source>
</evidence>
<keyword evidence="15" id="KW-0812">Transmembrane</keyword>
<keyword evidence="10" id="KW-0574">Periplasm</keyword>
<dbReference type="Gene3D" id="3.40.50.1110">
    <property type="entry name" value="SGNH hydrolase"/>
    <property type="match status" value="1"/>
</dbReference>
<evidence type="ECO:0000256" key="5">
    <source>
        <dbReference type="ARBA" id="ARBA00016086"/>
    </source>
</evidence>
<dbReference type="RefSeq" id="WP_201090251.1">
    <property type="nucleotide sequence ID" value="NZ_CP067393.1"/>
</dbReference>
<evidence type="ECO:0000256" key="8">
    <source>
        <dbReference type="ARBA" id="ARBA00022679"/>
    </source>
</evidence>
<dbReference type="InterPro" id="IPR034657">
    <property type="entry name" value="AlgJ"/>
</dbReference>
<evidence type="ECO:0000256" key="12">
    <source>
        <dbReference type="ARBA" id="ARBA00023136"/>
    </source>
</evidence>
<keyword evidence="11" id="KW-0016">Alginate biosynthesis</keyword>
<evidence type="ECO:0000313" key="17">
    <source>
        <dbReference type="EMBL" id="QQP84353.1"/>
    </source>
</evidence>
<keyword evidence="6" id="KW-1003">Cell membrane</keyword>
<evidence type="ECO:0000256" key="6">
    <source>
        <dbReference type="ARBA" id="ARBA00022475"/>
    </source>
</evidence>
<keyword evidence="18" id="KW-1185">Reference proteome</keyword>
<keyword evidence="13" id="KW-0012">Acyltransferase</keyword>
<dbReference type="InterPro" id="IPR036514">
    <property type="entry name" value="SGNH_hydro_sf"/>
</dbReference>
<evidence type="ECO:0000256" key="15">
    <source>
        <dbReference type="SAM" id="Phobius"/>
    </source>
</evidence>
<evidence type="ECO:0000256" key="14">
    <source>
        <dbReference type="ARBA" id="ARBA00031031"/>
    </source>
</evidence>
<dbReference type="CDD" id="cd14442">
    <property type="entry name" value="AlgJ_like"/>
    <property type="match status" value="1"/>
</dbReference>
<dbReference type="GO" id="GO:0016788">
    <property type="term" value="F:hydrolase activity, acting on ester bonds"/>
    <property type="evidence" value="ECO:0007669"/>
    <property type="project" value="UniProtKB-ARBA"/>
</dbReference>
<evidence type="ECO:0000256" key="9">
    <source>
        <dbReference type="ARBA" id="ARBA00022729"/>
    </source>
</evidence>
<dbReference type="GO" id="GO:0016746">
    <property type="term" value="F:acyltransferase activity"/>
    <property type="evidence" value="ECO:0007669"/>
    <property type="project" value="UniProtKB-KW"/>
</dbReference>
<dbReference type="EMBL" id="CP067393">
    <property type="protein sequence ID" value="QQP84353.1"/>
    <property type="molecule type" value="Genomic_DNA"/>
</dbReference>